<dbReference type="KEGG" id="bbes:BESB_002590"/>
<evidence type="ECO:0000256" key="1">
    <source>
        <dbReference type="SAM" id="MobiDB-lite"/>
    </source>
</evidence>
<dbReference type="GO" id="GO:0036228">
    <property type="term" value="P:protein localization to nuclear inner membrane"/>
    <property type="evidence" value="ECO:0007669"/>
    <property type="project" value="TreeGrafter"/>
</dbReference>
<sequence>MDPSAAFRPLSPAGGAMASDARVFARPSLSRVPERASPSQLPAGEVSNPVAFAAASSSCASASQFSVFSEAAAHASELVRQIAAFDETDGSLESKLRALGTWSGGCTYTQAMDPRSYEENRHAFSLGQAFPQILPLPPVLQRLLHRDSRRRDDQTERTALGEEESGRDLRAQAPPASPASGAAPVSSPPSGVLSLLHLLWVADGATLHLWPLPAGTDLSSFSPGFPPAAVESTDARDSDKGRIFASQAGLSRSRRHRMTEQQRLLHSTLTYELPSPLRHLEHVLLPRTLLPPAFAGSFLSFSPSATLEGGRARRAERAGDAYVEVNDGGDSGDEDSGRSAPGSGEVPSDVEATHFHALIAVCEASLAVLALSSPEASLRCCADELSAGGAAARVALLASSSSDLQIFQIAHLSLNARTPSFASAFFASSTCLPEITAVGVHCGSSRVFLGDAEGGMHELLLMPLPSVPSARSDRGGAPARAYGSPEETPRLGVRKMRRRTEQAPARGARRAACRRDPDAADEELEDGAESATFGGDDDESGAETSPDGDDVDAVGLLQCRVEPLRSSIFSRLVKGAADIVTSAFAFLPSRRRPRRREEGVRHRRAVSASPPLRRRDEADTENGGDRIVSITPDEERGALWILTASSDVAVLLLEPPALSPDATLVEAKPDISLIRLKRRELERQIGADFRNWVSPPVPFCGEANCPHCPSPPPRFGLRGPMGGGAPRANLSGNGFFAFFGSRPELRLVSVHPTAPQEAQTIAAVLFDDRGGRVYLQLEHFQLVSRLMGDAPPQPPPGSYGTPAPSAPFLRVAWYRPAPAAAGYCTASSLWASSSRMLREGERGVSQEAPSGAAAGASPRRGDTAVVCGARHRKLKLGFYSQGASVLLFEAADEEGDDRDAKGRAPEPLTSQPAFERLVAVAPDLEASARAVAAPASSYGASTCYASPSQSAAAAHPAHPQASSAFAFSASSAARSVQPLKEAFAAFPLFLASAPSPASSCFPLALGESLWIVEAPLLSRSSAVAQTLSAAAAFALPSPFDVAKRAHWRYLPYRDVLPPVSSPYGAPFAPHGSRGAVPAFSSSHLFPQAPEPSDFAYASAQPQTASSSYAFAAPHPSAAPSPPTNPLFASVEKTIAVAPPPFASPAEALPCRRNGVGGSYAAYGTRGSWQPELAVPLAALPALARDQVLPPRRVLLITSRCVVSLTFCSLEQIYQQVVARLVREAERRLRAPGGSLRKSALLLADAACRRDEDAPKHVTFLPGFQERRQTLDEATAEAERAVVATAVAAVDARARPEGLFAGNSSHELSPVEQRMQKVQNELVARQRQAHAERMAVAERIAFGAGGVYRPYSDDARNGVCTPYGAGEVRDASAGGWTKALFGGGGWGGNGFFSSSSGNSGAAPAGGPSSLKHAGASSRDGVVGLDTLIVAYLRDAYTAEQVAAVCWQLLIDVPSLLSPSLASTSTSSASPLAARDLHLALRSLLAHEQTRRSGAAPLDGTATAGFLYPAPASVAHGGGDALLRAFASRADRAFLDVFLRSTRTLSALPASSSPFAEFGAEAAERAGAEAALNAARGADVAMEEGGLEAFSSTPFRRGYISSAETPGDGDRRRLGNEAREGLAQSAGFYPSPPAAAVGASPELGTPLASCFGPFAPFAPEDGREGRGFAASSLDSQSLAPGEISAFLVLAWQTLVNRVASETGGACAGADQEADTAMLKQLEAELNALRQKNAQSQAKGDGRPGGRPEGATGGATRLWVFGGDSSQPRGAAPGAVSAASLQEQQLELQIKQLQLQMEQRRYQQQMQLSTSAAPSSGSYGSLSPTVKGLLLFVSRLLRPFLFAPLFEATHSPSGILRSPSAAAASFSPAFSASFLANQRKRSRLTAFLFGDDGEGDPSTDAQSVLAVAGLAGLHPALLTPGALPVPICMRGRFSLAAVALIQKKLALLFMVIDAVYTAIFQQHLERPERQMGAQPAQTLFAFALTFPTGPSLPPSLPPHYSLPAFSAFLAGCGARGQATDTEACRDEQRFSKVMKAAAVWCALPSHEQQELQHMFAVSRMLLLCNEALAAYRLLLREMRSCAQLGTRRFIDALQFDRVLCLNLSLLCSERSSREEFRRFVFSCVSVQSPALAQLCTGALFTPQELRGHSALLQLKNFIEDSREALEQSATQQRHTLALVLQQRAQAAAAVPPLPLAPGMPLALPAPSAAVLALQTQVHQFVAAQLLPVLLFFSIGALAELLASAQMFGLLVHVVSARAEDIRTRFRLAAGGCSGGRGRVSSLAEETKELEETCYVHITALLQRFLRLHREATESERGAQGGPVSAGKDSVLKHKAEFADWARSAAADLRRRSLCFPRRLEAPVGVGIEARGTAALAQLSRARWSSPPLSCHVFARADSSVIRGARWRGDQKNRVPREPVFAGSEGPEALFWRAQAATLVAAVLATDDAAMQQFVFHWIAQTGQKSFPQSLLTLQSPHLLPWLQQNFRFFALDLGEFYAAAGLSARAAAEYLSQGLRPWSDSSSSSPLDSSPVSSSSPDSKASGGGSGAEEGGDTMQSAAAQKNTAQLLAFDSERDAFCVDRCAPIWQRCAAYVSARTRPPALQTRLLFLAKAKDALQQQTQEAEARGDVSGGFGAARGLTIGDASYQKDSLASLLSGVVTADQVSESIQMVGYQQGLLRDCLRVFCFLALECAMNTAQERLSLSRGRDGRAGTSPFLQPRERRGASQPEENEVKERLFRESLEEFLRDFFAEREEADARGTFPSPRLTAREREEGAVAADFREEWEVFHNLLDLMTALQKTVYSRSELLALVTFFWGANRRVQDGGFAFFFPSVAALQLLAHTQYTRTASSFAANGLSAAEKRMGGGLFAASEGVGGARRDAEGARFVAAACQSYLAFAIAAVRAFENDKILSTALDDLLSYPDIALRRVQSASLPDYLLLLHAFAREQAAELLGESSASFVAEDSNLELDEVMLNAHCRVGGDACAEARALPLAVWPAWMILHRRVAPGKLVDAYLHLIRIGSPWVTHLTPKALFCFQNHAPSSLAVKLGLTPRVQALVFAWLFDAWLINEDTTTSSLTFIKTFSFYLAQGKLPGFETPNDCLHAQLSREEREGAQEACRSLTALLLKISAALAAAAAEVPQLKQLELCKSACVSLNTFQSKLGLYADALAGQRHD</sequence>
<dbReference type="VEuPathDB" id="ToxoDB:BESB_002590"/>
<dbReference type="InterPro" id="IPR004870">
    <property type="entry name" value="Nucleoporin_Nup155"/>
</dbReference>
<keyword evidence="3" id="KW-1185">Reference proteome</keyword>
<dbReference type="GeneID" id="40305322"/>
<feature type="region of interest" description="Disordered" evidence="1">
    <location>
        <begin position="591"/>
        <end position="627"/>
    </location>
</feature>
<feature type="compositionally biased region" description="Low complexity" evidence="1">
    <location>
        <begin position="1396"/>
        <end position="1410"/>
    </location>
</feature>
<feature type="compositionally biased region" description="Low complexity" evidence="1">
    <location>
        <begin position="848"/>
        <end position="858"/>
    </location>
</feature>
<evidence type="ECO:0000313" key="3">
    <source>
        <dbReference type="Proteomes" id="UP000224006"/>
    </source>
</evidence>
<dbReference type="EMBL" id="NWUJ01000001">
    <property type="protein sequence ID" value="PFH37918.1"/>
    <property type="molecule type" value="Genomic_DNA"/>
</dbReference>
<feature type="region of interest" description="Disordered" evidence="1">
    <location>
        <begin position="145"/>
        <end position="187"/>
    </location>
</feature>
<reference evidence="2 3" key="1">
    <citation type="submission" date="2017-09" db="EMBL/GenBank/DDBJ databases">
        <title>Genome sequencing of Besnoitia besnoiti strain Bb-Ger1.</title>
        <authorList>
            <person name="Schares G."/>
            <person name="Venepally P."/>
            <person name="Lorenzi H.A."/>
        </authorList>
    </citation>
    <scope>NUCLEOTIDE SEQUENCE [LARGE SCALE GENOMIC DNA]</scope>
    <source>
        <strain evidence="2 3">Bb-Ger1</strain>
    </source>
</reference>
<feature type="compositionally biased region" description="Acidic residues" evidence="1">
    <location>
        <begin position="535"/>
        <end position="551"/>
    </location>
</feature>
<gene>
    <name evidence="2" type="ORF">BESB_002590</name>
</gene>
<accession>A0A2A9MHB0</accession>
<feature type="region of interest" description="Disordered" evidence="1">
    <location>
        <begin position="312"/>
        <end position="347"/>
    </location>
</feature>
<dbReference type="RefSeq" id="XP_029221927.1">
    <property type="nucleotide sequence ID" value="XM_029359014.1"/>
</dbReference>
<name>A0A2A9MHB0_BESBE</name>
<feature type="region of interest" description="Disordered" evidence="1">
    <location>
        <begin position="2515"/>
        <end position="2555"/>
    </location>
</feature>
<feature type="compositionally biased region" description="Acidic residues" evidence="1">
    <location>
        <begin position="519"/>
        <end position="528"/>
    </location>
</feature>
<feature type="region of interest" description="Disordered" evidence="1">
    <location>
        <begin position="2698"/>
        <end position="2729"/>
    </location>
</feature>
<dbReference type="Proteomes" id="UP000224006">
    <property type="component" value="Chromosome I"/>
</dbReference>
<dbReference type="PANTHER" id="PTHR10350">
    <property type="entry name" value="NUCLEAR PORE COMPLEX PROTEIN NUP155"/>
    <property type="match status" value="1"/>
</dbReference>
<feature type="region of interest" description="Disordered" evidence="1">
    <location>
        <begin position="1730"/>
        <end position="1775"/>
    </location>
</feature>
<feature type="region of interest" description="Disordered" evidence="1">
    <location>
        <begin position="469"/>
        <end position="551"/>
    </location>
</feature>
<feature type="compositionally biased region" description="Low complexity" evidence="1">
    <location>
        <begin position="171"/>
        <end position="187"/>
    </location>
</feature>
<feature type="region of interest" description="Disordered" evidence="1">
    <location>
        <begin position="1396"/>
        <end position="1415"/>
    </location>
</feature>
<proteinExistence type="predicted"/>
<comment type="caution">
    <text evidence="2">The sequence shown here is derived from an EMBL/GenBank/DDBJ whole genome shotgun (WGS) entry which is preliminary data.</text>
</comment>
<feature type="region of interest" description="Disordered" evidence="1">
    <location>
        <begin position="840"/>
        <end position="861"/>
    </location>
</feature>
<dbReference type="GO" id="GO:0000972">
    <property type="term" value="P:transcription-dependent tethering of RNA polymerase II gene DNA at nuclear periphery"/>
    <property type="evidence" value="ECO:0007669"/>
    <property type="project" value="TreeGrafter"/>
</dbReference>
<feature type="compositionally biased region" description="Basic and acidic residues" evidence="1">
    <location>
        <begin position="145"/>
        <end position="170"/>
    </location>
</feature>
<evidence type="ECO:0000313" key="2">
    <source>
        <dbReference type="EMBL" id="PFH37918.1"/>
    </source>
</evidence>
<dbReference type="GO" id="GO:0006606">
    <property type="term" value="P:protein import into nucleus"/>
    <property type="evidence" value="ECO:0007669"/>
    <property type="project" value="TreeGrafter"/>
</dbReference>
<dbReference type="GO" id="GO:0006405">
    <property type="term" value="P:RNA export from nucleus"/>
    <property type="evidence" value="ECO:0007669"/>
    <property type="project" value="TreeGrafter"/>
</dbReference>
<protein>
    <submittedName>
        <fullName evidence="2">Uncharacterized protein</fullName>
    </submittedName>
</protein>
<organism evidence="2 3">
    <name type="scientific">Besnoitia besnoiti</name>
    <name type="common">Apicomplexan protozoan</name>
    <dbReference type="NCBI Taxonomy" id="94643"/>
    <lineage>
        <taxon>Eukaryota</taxon>
        <taxon>Sar</taxon>
        <taxon>Alveolata</taxon>
        <taxon>Apicomplexa</taxon>
        <taxon>Conoidasida</taxon>
        <taxon>Coccidia</taxon>
        <taxon>Eucoccidiorida</taxon>
        <taxon>Eimeriorina</taxon>
        <taxon>Sarcocystidae</taxon>
        <taxon>Besnoitia</taxon>
    </lineage>
</organism>
<feature type="compositionally biased region" description="Low complexity" evidence="1">
    <location>
        <begin position="2516"/>
        <end position="2538"/>
    </location>
</feature>
<dbReference type="GO" id="GO:0044611">
    <property type="term" value="C:nuclear pore inner ring"/>
    <property type="evidence" value="ECO:0007669"/>
    <property type="project" value="TreeGrafter"/>
</dbReference>
<dbReference type="OrthoDB" id="332154at2759"/>
<dbReference type="PANTHER" id="PTHR10350:SF6">
    <property type="entry name" value="NUCLEAR PORE COMPLEX PROTEIN NUP155"/>
    <property type="match status" value="1"/>
</dbReference>
<dbReference type="GO" id="GO:0017056">
    <property type="term" value="F:structural constituent of nuclear pore"/>
    <property type="evidence" value="ECO:0007669"/>
    <property type="project" value="InterPro"/>
</dbReference>